<organism evidence="1 2">
    <name type="scientific">Metallumcola ferriviriculae</name>
    <dbReference type="NCBI Taxonomy" id="3039180"/>
    <lineage>
        <taxon>Bacteria</taxon>
        <taxon>Bacillati</taxon>
        <taxon>Bacillota</taxon>
        <taxon>Clostridia</taxon>
        <taxon>Neomoorellales</taxon>
        <taxon>Desulfitibacteraceae</taxon>
        <taxon>Metallumcola</taxon>
    </lineage>
</organism>
<dbReference type="AlphaFoldDB" id="A0AAU0ULC0"/>
<dbReference type="RefSeq" id="WP_366923880.1">
    <property type="nucleotide sequence ID" value="NZ_CP121694.1"/>
</dbReference>
<reference evidence="1 2" key="1">
    <citation type="submission" date="2023-04" db="EMBL/GenBank/DDBJ databases">
        <authorList>
            <person name="Hsu D."/>
        </authorList>
    </citation>
    <scope>NUCLEOTIDE SEQUENCE [LARGE SCALE GENOMIC DNA]</scope>
    <source>
        <strain evidence="1 2">MK1</strain>
    </source>
</reference>
<dbReference type="InterPro" id="IPR008928">
    <property type="entry name" value="6-hairpin_glycosidase_sf"/>
</dbReference>
<dbReference type="Proteomes" id="UP001329915">
    <property type="component" value="Chromosome"/>
</dbReference>
<name>A0AAU0ULC0_9FIRM</name>
<dbReference type="KEGG" id="dbc:MFMK1_000798"/>
<proteinExistence type="predicted"/>
<dbReference type="EMBL" id="CP121694">
    <property type="protein sequence ID" value="WRO21007.1"/>
    <property type="molecule type" value="Genomic_DNA"/>
</dbReference>
<gene>
    <name evidence="1" type="ORF">MFMK1_000798</name>
</gene>
<dbReference type="Gene3D" id="1.50.10.10">
    <property type="match status" value="1"/>
</dbReference>
<protein>
    <submittedName>
        <fullName evidence="1">Uncharacterized protein</fullName>
    </submittedName>
</protein>
<evidence type="ECO:0000313" key="1">
    <source>
        <dbReference type="EMBL" id="WRO21007.1"/>
    </source>
</evidence>
<dbReference type="GO" id="GO:0005975">
    <property type="term" value="P:carbohydrate metabolic process"/>
    <property type="evidence" value="ECO:0007669"/>
    <property type="project" value="InterPro"/>
</dbReference>
<sequence>MRSAFDIPNIINTKNGYVLDLSPERLTSALAAEGFSLNDSTLHSDFAGRAVLSDPTSEIAMVLNDQISSVDIRPFLSMLLAKSGKRDVNTAIAAKTCDMGYYPLVANTCNSENTSFETKFKCKDGYPTGIVEWHYARDYNGKVRALDILSFSRNNVLYIIADAQNINDLKIAMEWVGWDSGQPDKHDLSAAYEIYNGQGVIWVEEHNSGWFAALSCTNMNEYQVDSVQFTPIYALDETKTTVSHSSCFVGMGTDGLGERGSVVFAIAIGRSKAEVMEKAVAGLSNWESEYTDAENMWCEYFSGLERQWFAPEAIKAKGYFSLMQILNLSVGGYLSAGIPNWPYNWVRDTAWAIHALIPIKPALAAQFLSWFEGKNMLTVNDFDIDGTGEYNYNNTDNAAVFLAAAGKYFRHTNDKQLLSGLKPQLDQLFTYLEDNFIEADRHILARHVHDYWDDYASEITTSLVKYESMVDILWIYALENLIPVYRSLGDNSRVTFGVNALSLLKQGLADYRREDGGFDYAIKQDGTLYDSVLTVPANIFAAWMLNDKSCFNWLKSRTAVATLGGLGLQLDHGVGFSQSSTGTAKKKDIWFPHVCIIAMLAAEEGDLKPLKLLANNFPFGSLPEYVQADLKNGNRLGYLSGAWSFSWSYAAYLEMMNRLFLASGGK</sequence>
<evidence type="ECO:0000313" key="2">
    <source>
        <dbReference type="Proteomes" id="UP001329915"/>
    </source>
</evidence>
<keyword evidence="2" id="KW-1185">Reference proteome</keyword>
<dbReference type="SUPFAM" id="SSF48208">
    <property type="entry name" value="Six-hairpin glycosidases"/>
    <property type="match status" value="1"/>
</dbReference>
<dbReference type="InterPro" id="IPR012341">
    <property type="entry name" value="6hp_glycosidase-like_sf"/>
</dbReference>
<accession>A0AAU0ULC0</accession>